<dbReference type="SUPFAM" id="SSF54171">
    <property type="entry name" value="DNA-binding domain"/>
    <property type="match status" value="1"/>
</dbReference>
<dbReference type="PANTHER" id="PTHR10782">
    <property type="entry name" value="ZINC FINGER MIZ DOMAIN-CONTAINING PROTEIN"/>
    <property type="match status" value="1"/>
</dbReference>
<dbReference type="AlphaFoldDB" id="A0A7J6IA31"/>
<evidence type="ECO:0000256" key="7">
    <source>
        <dbReference type="ARBA" id="ARBA00023163"/>
    </source>
</evidence>
<dbReference type="InterPro" id="IPR013083">
    <property type="entry name" value="Znf_RING/FYVE/PHD"/>
</dbReference>
<feature type="compositionally biased region" description="Polar residues" evidence="10">
    <location>
        <begin position="647"/>
        <end position="667"/>
    </location>
</feature>
<dbReference type="CDD" id="cd16650">
    <property type="entry name" value="SP-RING_PIAS-like"/>
    <property type="match status" value="1"/>
</dbReference>
<dbReference type="InterPro" id="IPR036955">
    <property type="entry name" value="AP2/ERF_dom_sf"/>
</dbReference>
<dbReference type="PROSITE" id="PS51032">
    <property type="entry name" value="AP2_ERF"/>
    <property type="match status" value="1"/>
</dbReference>
<dbReference type="GO" id="GO:0000785">
    <property type="term" value="C:chromatin"/>
    <property type="evidence" value="ECO:0007669"/>
    <property type="project" value="TreeGrafter"/>
</dbReference>
<comment type="caution">
    <text evidence="13">The sequence shown here is derived from an EMBL/GenBank/DDBJ whole genome shotgun (WGS) entry which is preliminary data.</text>
</comment>
<dbReference type="GO" id="GO:0008270">
    <property type="term" value="F:zinc ion binding"/>
    <property type="evidence" value="ECO:0007669"/>
    <property type="project" value="UniProtKB-KW"/>
</dbReference>
<dbReference type="InterPro" id="IPR004181">
    <property type="entry name" value="Znf_MIZ"/>
</dbReference>
<evidence type="ECO:0000256" key="2">
    <source>
        <dbReference type="ARBA" id="ARBA00022723"/>
    </source>
</evidence>
<keyword evidence="14" id="KW-1185">Reference proteome</keyword>
<evidence type="ECO:0000256" key="10">
    <source>
        <dbReference type="SAM" id="MobiDB-lite"/>
    </source>
</evidence>
<keyword evidence="6" id="KW-0238">DNA-binding</keyword>
<dbReference type="Gene3D" id="3.30.730.10">
    <property type="entry name" value="AP2/ERF domain"/>
    <property type="match status" value="1"/>
</dbReference>
<dbReference type="FunFam" id="3.30.730.10:FF:000001">
    <property type="entry name" value="Ethylene-responsive transcription factor 2"/>
    <property type="match status" value="1"/>
</dbReference>
<dbReference type="InterPro" id="IPR016177">
    <property type="entry name" value="DNA-bd_dom_sf"/>
</dbReference>
<dbReference type="Gene3D" id="3.30.40.10">
    <property type="entry name" value="Zinc/RING finger domain, C3HC4 (zinc finger)"/>
    <property type="match status" value="1"/>
</dbReference>
<evidence type="ECO:0000256" key="5">
    <source>
        <dbReference type="ARBA" id="ARBA00023015"/>
    </source>
</evidence>
<evidence type="ECO:0000256" key="3">
    <source>
        <dbReference type="ARBA" id="ARBA00022771"/>
    </source>
</evidence>
<keyword evidence="3 9" id="KW-0863">Zinc-finger</keyword>
<dbReference type="Pfam" id="PF00847">
    <property type="entry name" value="AP2"/>
    <property type="match status" value="1"/>
</dbReference>
<dbReference type="InterPro" id="IPR001471">
    <property type="entry name" value="AP2/ERF_dom"/>
</dbReference>
<dbReference type="Proteomes" id="UP000583929">
    <property type="component" value="Unassembled WGS sequence"/>
</dbReference>
<keyword evidence="8" id="KW-0539">Nucleus</keyword>
<dbReference type="GO" id="GO:0005634">
    <property type="term" value="C:nucleus"/>
    <property type="evidence" value="ECO:0007669"/>
    <property type="project" value="UniProtKB-SubCell"/>
</dbReference>
<protein>
    <submittedName>
        <fullName evidence="13">Uncharacterized protein</fullName>
    </submittedName>
</protein>
<evidence type="ECO:0000256" key="8">
    <source>
        <dbReference type="ARBA" id="ARBA00023242"/>
    </source>
</evidence>
<evidence type="ECO:0000313" key="14">
    <source>
        <dbReference type="Proteomes" id="UP000583929"/>
    </source>
</evidence>
<dbReference type="GO" id="GO:0061665">
    <property type="term" value="F:SUMO ligase activity"/>
    <property type="evidence" value="ECO:0007669"/>
    <property type="project" value="TreeGrafter"/>
</dbReference>
<name>A0A7J6IA31_CANSA</name>
<dbReference type="Pfam" id="PF02891">
    <property type="entry name" value="zf-MIZ"/>
    <property type="match status" value="1"/>
</dbReference>
<feature type="domain" description="AP2/ERF" evidence="11">
    <location>
        <begin position="322"/>
        <end position="379"/>
    </location>
</feature>
<keyword evidence="5" id="KW-0805">Transcription regulation</keyword>
<evidence type="ECO:0000256" key="4">
    <source>
        <dbReference type="ARBA" id="ARBA00022833"/>
    </source>
</evidence>
<dbReference type="EMBL" id="JAATIQ010000002">
    <property type="protein sequence ID" value="KAF4404443.1"/>
    <property type="molecule type" value="Genomic_DNA"/>
</dbReference>
<dbReference type="GO" id="GO:0003677">
    <property type="term" value="F:DNA binding"/>
    <property type="evidence" value="ECO:0007669"/>
    <property type="project" value="UniProtKB-KW"/>
</dbReference>
<evidence type="ECO:0000256" key="9">
    <source>
        <dbReference type="PROSITE-ProRule" id="PRU00452"/>
    </source>
</evidence>
<feature type="compositionally biased region" description="Polar residues" evidence="10">
    <location>
        <begin position="704"/>
        <end position="714"/>
    </location>
</feature>
<feature type="region of interest" description="Disordered" evidence="10">
    <location>
        <begin position="701"/>
        <end position="727"/>
    </location>
</feature>
<accession>A0A7J6IA31</accession>
<dbReference type="GO" id="GO:0003700">
    <property type="term" value="F:DNA-binding transcription factor activity"/>
    <property type="evidence" value="ECO:0007669"/>
    <property type="project" value="InterPro"/>
</dbReference>
<feature type="region of interest" description="Disordered" evidence="10">
    <location>
        <begin position="757"/>
        <end position="782"/>
    </location>
</feature>
<reference evidence="13 14" key="1">
    <citation type="journal article" date="2020" name="bioRxiv">
        <title>Sequence and annotation of 42 cannabis genomes reveals extensive copy number variation in cannabinoid synthesis and pathogen resistance genes.</title>
        <authorList>
            <person name="Mckernan K.J."/>
            <person name="Helbert Y."/>
            <person name="Kane L.T."/>
            <person name="Ebling H."/>
            <person name="Zhang L."/>
            <person name="Liu B."/>
            <person name="Eaton Z."/>
            <person name="Mclaughlin S."/>
            <person name="Kingan S."/>
            <person name="Baybayan P."/>
            <person name="Concepcion G."/>
            <person name="Jordan M."/>
            <person name="Riva A."/>
            <person name="Barbazuk W."/>
            <person name="Harkins T."/>
        </authorList>
    </citation>
    <scope>NUCLEOTIDE SEQUENCE [LARGE SCALE GENOMIC DNA]</scope>
    <source>
        <strain evidence="14">cv. Jamaican Lion 4</strain>
        <tissue evidence="13">Leaf</tissue>
    </source>
</reference>
<evidence type="ECO:0000259" key="11">
    <source>
        <dbReference type="PROSITE" id="PS51032"/>
    </source>
</evidence>
<sequence>MATAAEKYQRPNPGAGAADRRIRASFVNWYRISIVMDKLASILGSGKSVDSREFFSLCLSLSRGIDFAVAYKEKLTKSHDLFTLVKQIFERKSDLSLQAMIMMVMSSVKNACKGGWFSEEETKELYTLANEIEMNFCSPGNVNTAPSCVDSTIATVMTRFYPQLEMGQILVSLDVKPGYGIYAIDFHILKNSAQAEKEKIRLFVAQVDNVETSACIITPQQVNFIVNGRGVDKRTNVYVDAGPQMPTNVTPLLKYGTNLLQVAGQFNSHYVIVVAFMRETKLCELPVLPDYIQPPADGVDSEHSKSRTLQDDLPRNIVRKKHYRGVRQRKSGKWVTEIRNPRSRAKAWIGTFSTAEAAALAYDETALRLYGRKAILNFPERAKAKGKSRTKTAATCTRDHQLDLDLIEGPSRISLNCPISYTRIRTPVKGHLCKHLQCFDFNNYIDINSRRPSWRCPHCNQHVSYSEIRIDQKMVKVLKEVGNNVTDVIISTDGSWKVDQENDNSDKANDTNLGCRKEKSELQTCTATPNDVPSIMDLTSDDDNEMDINVCDIDDMNPSKGDLSSSPDSSNIENQNFDDQVEDTNWTALYNSPDLSTTVWSEALFGPVSQSNPATIVHTPHEADGRVNTNLIASEMHSGVTPITIQVPPTQSPALQTPQQRNTSSAVPSPGGLSPTDTVYSDMERQKHFFQSLIKQPPQVANVVPSSSQPSLVTQGRPRRAAAKSVNLASEQNWRPAGRMRGSLTGQAYSSALNRLMIKPTQSPKPSQATTTPSIPAPPSHK</sequence>
<evidence type="ECO:0000259" key="12">
    <source>
        <dbReference type="PROSITE" id="PS51044"/>
    </source>
</evidence>
<keyword evidence="4" id="KW-0862">Zinc</keyword>
<evidence type="ECO:0000313" key="13">
    <source>
        <dbReference type="EMBL" id="KAF4404443.1"/>
    </source>
</evidence>
<dbReference type="PRINTS" id="PR00367">
    <property type="entry name" value="ETHRSPELEMNT"/>
</dbReference>
<dbReference type="PROSITE" id="PS51044">
    <property type="entry name" value="ZF_SP_RING"/>
    <property type="match status" value="1"/>
</dbReference>
<dbReference type="SMART" id="SM00380">
    <property type="entry name" value="AP2"/>
    <property type="match status" value="1"/>
</dbReference>
<comment type="subcellular location">
    <subcellularLocation>
        <location evidence="1">Nucleus</location>
    </subcellularLocation>
</comment>
<dbReference type="PANTHER" id="PTHR10782:SF4">
    <property type="entry name" value="TONALLI, ISOFORM E"/>
    <property type="match status" value="1"/>
</dbReference>
<feature type="domain" description="SP-RING-type" evidence="12">
    <location>
        <begin position="402"/>
        <end position="483"/>
    </location>
</feature>
<evidence type="ECO:0000256" key="6">
    <source>
        <dbReference type="ARBA" id="ARBA00023125"/>
    </source>
</evidence>
<feature type="region of interest" description="Disordered" evidence="10">
    <location>
        <begin position="554"/>
        <end position="574"/>
    </location>
</feature>
<feature type="region of interest" description="Disordered" evidence="10">
    <location>
        <begin position="647"/>
        <end position="679"/>
    </location>
</feature>
<organism evidence="13 14">
    <name type="scientific">Cannabis sativa</name>
    <name type="common">Hemp</name>
    <name type="synonym">Marijuana</name>
    <dbReference type="NCBI Taxonomy" id="3483"/>
    <lineage>
        <taxon>Eukaryota</taxon>
        <taxon>Viridiplantae</taxon>
        <taxon>Streptophyta</taxon>
        <taxon>Embryophyta</taxon>
        <taxon>Tracheophyta</taxon>
        <taxon>Spermatophyta</taxon>
        <taxon>Magnoliopsida</taxon>
        <taxon>eudicotyledons</taxon>
        <taxon>Gunneridae</taxon>
        <taxon>Pentapetalae</taxon>
        <taxon>rosids</taxon>
        <taxon>fabids</taxon>
        <taxon>Rosales</taxon>
        <taxon>Cannabaceae</taxon>
        <taxon>Cannabis</taxon>
    </lineage>
</organism>
<dbReference type="CDD" id="cd00018">
    <property type="entry name" value="AP2"/>
    <property type="match status" value="1"/>
</dbReference>
<keyword evidence="7" id="KW-0804">Transcription</keyword>
<gene>
    <name evidence="13" type="ORF">G4B88_014899</name>
</gene>
<keyword evidence="2" id="KW-0479">Metal-binding</keyword>
<evidence type="ECO:0000256" key="1">
    <source>
        <dbReference type="ARBA" id="ARBA00004123"/>
    </source>
</evidence>
<proteinExistence type="predicted"/>
<feature type="compositionally biased region" description="Low complexity" evidence="10">
    <location>
        <begin position="558"/>
        <end position="570"/>
    </location>
</feature>
<dbReference type="GO" id="GO:0016925">
    <property type="term" value="P:protein sumoylation"/>
    <property type="evidence" value="ECO:0007669"/>
    <property type="project" value="UniProtKB-ARBA"/>
</dbReference>